<evidence type="ECO:0000313" key="3">
    <source>
        <dbReference type="Proteomes" id="UP000183567"/>
    </source>
</evidence>
<proteinExistence type="predicted"/>
<evidence type="ECO:0000256" key="1">
    <source>
        <dbReference type="SAM" id="MobiDB-lite"/>
    </source>
</evidence>
<keyword evidence="3" id="KW-1185">Reference proteome</keyword>
<feature type="region of interest" description="Disordered" evidence="1">
    <location>
        <begin position="483"/>
        <end position="515"/>
    </location>
</feature>
<evidence type="ECO:0000313" key="2">
    <source>
        <dbReference type="EMBL" id="OJA18176.1"/>
    </source>
</evidence>
<dbReference type="OrthoDB" id="2800708at2759"/>
<accession>A0A1J8QXH9</accession>
<comment type="caution">
    <text evidence="2">The sequence shown here is derived from an EMBL/GenBank/DDBJ whole genome shotgun (WGS) entry which is preliminary data.</text>
</comment>
<gene>
    <name evidence="2" type="ORF">AZE42_05300</name>
</gene>
<sequence>MGNKDQRTLMQDDLKPALRKRDEQIAGLEARIDAYIARTAETQGRLLKTIDILSSLKVQHVIDLMANEHEKEILRKEVERWKTFAKVREVERDDLRDVVEDLIQKVEMSSDFNELPEEIFESNDTRNSEDILDYGASIITRLRTELDHERKTHCKAVEEANLRISELEAQVAARDAMLEASIRHHPKRETSPLDRSRQPRNSDSDIPPPKTMTDEECLRVLADNHARNKSLEIEIRSLTRKLERVRGTADSPPFIPADVASIGPSSPPRTTSPTSLHSRVTPRQPPITHETDTPLRSPLIPLSTVPVDSPVAMQISLDCDTVSQTFGSQRSIAQLDGQINTCATQLEAFKAERKTLVEVAALYGEASPSFPQILAIEEECVRLTSHVSQLELELECSRSTAKSREQELLNEINSLKAILHQPSPSLYNPHDARHLEDDIDVEENMDLATPLQPTAILSWNDPSLTSLQNDPLLVPLPFSPEGNSSPIIPPSRPIPRPSSPHPVKLRRLEERVGSC</sequence>
<dbReference type="EMBL" id="LVVM01001592">
    <property type="protein sequence ID" value="OJA18176.1"/>
    <property type="molecule type" value="Genomic_DNA"/>
</dbReference>
<dbReference type="AlphaFoldDB" id="A0A1J8QXH9"/>
<dbReference type="Proteomes" id="UP000183567">
    <property type="component" value="Unassembled WGS sequence"/>
</dbReference>
<reference evidence="2 3" key="1">
    <citation type="submission" date="2016-03" db="EMBL/GenBank/DDBJ databases">
        <title>Comparative genomics of the ectomycorrhizal sister species Rhizopogon vinicolor and Rhizopogon vesiculosus (Basidiomycota: Boletales) reveals a divergence of the mating type B locus.</title>
        <authorList>
            <person name="Mujic A.B."/>
            <person name="Kuo A."/>
            <person name="Tritt A."/>
            <person name="Lipzen A."/>
            <person name="Chen C."/>
            <person name="Johnson J."/>
            <person name="Sharma A."/>
            <person name="Barry K."/>
            <person name="Grigoriev I.V."/>
            <person name="Spatafora J.W."/>
        </authorList>
    </citation>
    <scope>NUCLEOTIDE SEQUENCE [LARGE SCALE GENOMIC DNA]</scope>
    <source>
        <strain evidence="2 3">AM-OR11-056</strain>
    </source>
</reference>
<feature type="compositionally biased region" description="Basic and acidic residues" evidence="1">
    <location>
        <begin position="188"/>
        <end position="203"/>
    </location>
</feature>
<dbReference type="STRING" id="180088.A0A1J8QXH9"/>
<organism evidence="2 3">
    <name type="scientific">Rhizopogon vesiculosus</name>
    <dbReference type="NCBI Taxonomy" id="180088"/>
    <lineage>
        <taxon>Eukaryota</taxon>
        <taxon>Fungi</taxon>
        <taxon>Dikarya</taxon>
        <taxon>Basidiomycota</taxon>
        <taxon>Agaricomycotina</taxon>
        <taxon>Agaricomycetes</taxon>
        <taxon>Agaricomycetidae</taxon>
        <taxon>Boletales</taxon>
        <taxon>Suillineae</taxon>
        <taxon>Rhizopogonaceae</taxon>
        <taxon>Rhizopogon</taxon>
    </lineage>
</organism>
<feature type="compositionally biased region" description="Pro residues" evidence="1">
    <location>
        <begin position="487"/>
        <end position="500"/>
    </location>
</feature>
<feature type="region of interest" description="Disordered" evidence="1">
    <location>
        <begin position="245"/>
        <end position="298"/>
    </location>
</feature>
<feature type="region of interest" description="Disordered" evidence="1">
    <location>
        <begin position="181"/>
        <end position="213"/>
    </location>
</feature>
<name>A0A1J8QXH9_9AGAM</name>
<feature type="compositionally biased region" description="Basic and acidic residues" evidence="1">
    <location>
        <begin position="506"/>
        <end position="515"/>
    </location>
</feature>
<protein>
    <submittedName>
        <fullName evidence="2">Uncharacterized protein</fullName>
    </submittedName>
</protein>